<dbReference type="EMBL" id="BAAAUF010000013">
    <property type="protein sequence ID" value="GAA3036812.1"/>
    <property type="molecule type" value="Genomic_DNA"/>
</dbReference>
<evidence type="ECO:0000313" key="1">
    <source>
        <dbReference type="EMBL" id="GAA3036812.1"/>
    </source>
</evidence>
<dbReference type="Gene3D" id="3.90.180.10">
    <property type="entry name" value="Medium-chain alcohol dehydrogenases, catalytic domain"/>
    <property type="match status" value="1"/>
</dbReference>
<gene>
    <name evidence="1" type="ORF">GCM10010448_18980</name>
</gene>
<reference evidence="2" key="1">
    <citation type="journal article" date="2019" name="Int. J. Syst. Evol. Microbiol.">
        <title>The Global Catalogue of Microorganisms (GCM) 10K type strain sequencing project: providing services to taxonomists for standard genome sequencing and annotation.</title>
        <authorList>
            <consortium name="The Broad Institute Genomics Platform"/>
            <consortium name="The Broad Institute Genome Sequencing Center for Infectious Disease"/>
            <person name="Wu L."/>
            <person name="Ma J."/>
        </authorList>
    </citation>
    <scope>NUCLEOTIDE SEQUENCE [LARGE SCALE GENOMIC DNA]</scope>
    <source>
        <strain evidence="2">JCM 9091</strain>
    </source>
</reference>
<comment type="caution">
    <text evidence="1">The sequence shown here is derived from an EMBL/GenBank/DDBJ whole genome shotgun (WGS) entry which is preliminary data.</text>
</comment>
<accession>A0ABP6LDX3</accession>
<name>A0ABP6LDX3_9ACTN</name>
<proteinExistence type="predicted"/>
<keyword evidence="2" id="KW-1185">Reference proteome</keyword>
<dbReference type="Gene3D" id="3.40.50.720">
    <property type="entry name" value="NAD(P)-binding Rossmann-like Domain"/>
    <property type="match status" value="1"/>
</dbReference>
<evidence type="ECO:0000313" key="2">
    <source>
        <dbReference type="Proteomes" id="UP001501532"/>
    </source>
</evidence>
<organism evidence="1 2">
    <name type="scientific">Streptomyces glomeratus</name>
    <dbReference type="NCBI Taxonomy" id="284452"/>
    <lineage>
        <taxon>Bacteria</taxon>
        <taxon>Bacillati</taxon>
        <taxon>Actinomycetota</taxon>
        <taxon>Actinomycetes</taxon>
        <taxon>Kitasatosporales</taxon>
        <taxon>Streptomycetaceae</taxon>
        <taxon>Streptomyces</taxon>
    </lineage>
</organism>
<protein>
    <submittedName>
        <fullName evidence="1">Uncharacterized protein</fullName>
    </submittedName>
</protein>
<sequence length="119" mass="12238">MLEAVAIDRPSLLPGEVLVRVRACGGESRGRGGALRPGGVLVSILEDSEELLATAEALGMRFAVVSAEPDYAALEKIAELADAGKIRPYVEATFALADAAGAHAALDAGRVQGKLVLTI</sequence>
<dbReference type="Pfam" id="PF13602">
    <property type="entry name" value="ADH_zinc_N_2"/>
    <property type="match status" value="1"/>
</dbReference>
<dbReference type="Proteomes" id="UP001501532">
    <property type="component" value="Unassembled WGS sequence"/>
</dbReference>